<reference evidence="9 10" key="1">
    <citation type="journal article" date="2022" name="Nat. Microbiol.">
        <title>The microbiome of a bacterivorous marine choanoflagellate contains a resource-demanding obligate bacterial associate.</title>
        <authorList>
            <person name="Needham D.M."/>
            <person name="Poirier C."/>
            <person name="Bachy C."/>
            <person name="George E.E."/>
            <person name="Wilken S."/>
            <person name="Yung C.C.M."/>
            <person name="Limardo A.J."/>
            <person name="Morando M."/>
            <person name="Sudek L."/>
            <person name="Malmstrom R.R."/>
            <person name="Keeling P.J."/>
            <person name="Santoro A.E."/>
            <person name="Worden A.Z."/>
        </authorList>
    </citation>
    <scope>NUCLEOTIDE SEQUENCE [LARGE SCALE GENOMIC DNA]</scope>
    <source>
        <strain evidence="9 10">Comchoano-1</strain>
    </source>
</reference>
<organism evidence="9 10">
    <name type="scientific">Candidatus Comchoanobacter bicostacola</name>
    <dbReference type="NCBI Taxonomy" id="2919598"/>
    <lineage>
        <taxon>Bacteria</taxon>
        <taxon>Pseudomonadati</taxon>
        <taxon>Pseudomonadota</taxon>
        <taxon>Gammaproteobacteria</taxon>
        <taxon>Candidatus Comchoanobacterales</taxon>
        <taxon>Candidatus Comchoanobacteraceae</taxon>
        <taxon>Candidatus Comchoanobacter</taxon>
    </lineage>
</organism>
<dbReference type="SUPFAM" id="SSF56645">
    <property type="entry name" value="Acyl-CoA dehydrogenase NM domain-like"/>
    <property type="match status" value="1"/>
</dbReference>
<dbReference type="PANTHER" id="PTHR42803:SF1">
    <property type="entry name" value="BROAD-SPECIFICITY LINEAR ACYL-COA DEHYDROGENASE FADE5"/>
    <property type="match status" value="1"/>
</dbReference>
<name>A0ABY5DMN4_9GAMM</name>
<proteinExistence type="inferred from homology"/>
<keyword evidence="4 5" id="KW-0274">FAD</keyword>
<dbReference type="Gene3D" id="1.20.140.10">
    <property type="entry name" value="Butyryl-CoA Dehydrogenase, subunit A, domain 3"/>
    <property type="match status" value="1"/>
</dbReference>
<evidence type="ECO:0000256" key="3">
    <source>
        <dbReference type="ARBA" id="ARBA00022630"/>
    </source>
</evidence>
<evidence type="ECO:0000256" key="2">
    <source>
        <dbReference type="ARBA" id="ARBA00009347"/>
    </source>
</evidence>
<evidence type="ECO:0000259" key="7">
    <source>
        <dbReference type="Pfam" id="PF02770"/>
    </source>
</evidence>
<dbReference type="EMBL" id="CP092900">
    <property type="protein sequence ID" value="UTC24850.1"/>
    <property type="molecule type" value="Genomic_DNA"/>
</dbReference>
<evidence type="ECO:0000259" key="6">
    <source>
        <dbReference type="Pfam" id="PF00441"/>
    </source>
</evidence>
<accession>A0ABY5DMN4</accession>
<dbReference type="Proteomes" id="UP001055955">
    <property type="component" value="Chromosome"/>
</dbReference>
<evidence type="ECO:0000313" key="10">
    <source>
        <dbReference type="Proteomes" id="UP001055955"/>
    </source>
</evidence>
<dbReference type="Gene3D" id="1.10.540.10">
    <property type="entry name" value="Acyl-CoA dehydrogenase/oxidase, N-terminal domain"/>
    <property type="match status" value="1"/>
</dbReference>
<dbReference type="InterPro" id="IPR037069">
    <property type="entry name" value="AcylCoA_DH/ox_N_sf"/>
</dbReference>
<dbReference type="RefSeq" id="WP_258568639.1">
    <property type="nucleotide sequence ID" value="NZ_CP092900.1"/>
</dbReference>
<dbReference type="SUPFAM" id="SSF47203">
    <property type="entry name" value="Acyl-CoA dehydrogenase C-terminal domain-like"/>
    <property type="match status" value="1"/>
</dbReference>
<keyword evidence="3 5" id="KW-0285">Flavoprotein</keyword>
<sequence>MSVYRAPKNRYGQILKQIAVEHDHYDQETLKQVVDAVASYAESLLLPTNKIGDLEGINYNAQDQSVSVPSAYHEVYQTLCNNGYATIALDAQYGGGGGTWLLHHIVAEMLASGNLALSTCPMLTSGAIEALIANASQELLDRYLPSLVSGKYAATMCLTEPQCGTDLGLITTCAEKNEDHYLITGQKIWITFGEHDLTDNIIHLVLAKTRDAPKGSKGVSMFVVPKFNPDGQRNGVKCIGLEHKMGQNGSPTATLAFDQAKGWLVGEQCSGMRMMFEMMNPARMGVGVQALGLSEAAFQQALSFARERRQSRSLDKQYREPEFDADLILVHPDVKRMLMHVESTTVAMRWMVGLCSVYMDQGKDNLASILIPVVKSYVTEQSVANVSMCMQIMGGLGYVRDGQCEQYYRDGRITMIYEGTNGIQALDLLGRKIAKDSGKGLRRLIKDLKSRPVKYGKRRVRARLFRYLLSANIYLLRHSNNVSHIQSAAPHYLNLLAIVVQYTLLAAYESDQEIVLFYEQYVVPEAKLNLARIKSGSKVLMTRNYLK</sequence>
<dbReference type="InterPro" id="IPR036250">
    <property type="entry name" value="AcylCo_DH-like_C"/>
</dbReference>
<evidence type="ECO:0000256" key="5">
    <source>
        <dbReference type="RuleBase" id="RU362125"/>
    </source>
</evidence>
<dbReference type="InterPro" id="IPR013786">
    <property type="entry name" value="AcylCoA_DH/ox_N"/>
</dbReference>
<dbReference type="InterPro" id="IPR009100">
    <property type="entry name" value="AcylCoA_DH/oxidase_NM_dom_sf"/>
</dbReference>
<evidence type="ECO:0000256" key="4">
    <source>
        <dbReference type="ARBA" id="ARBA00022827"/>
    </source>
</evidence>
<dbReference type="PANTHER" id="PTHR42803">
    <property type="entry name" value="ACYL-COA DEHYDROGENASE"/>
    <property type="match status" value="1"/>
</dbReference>
<feature type="domain" description="Acyl-CoA dehydrogenase/oxidase N-terminal" evidence="8">
    <location>
        <begin position="68"/>
        <end position="151"/>
    </location>
</feature>
<dbReference type="InterPro" id="IPR052166">
    <property type="entry name" value="Diverse_Acyl-CoA_DH"/>
</dbReference>
<feature type="domain" description="Acyl-CoA dehydrogenase/oxidase C-terminal" evidence="6">
    <location>
        <begin position="270"/>
        <end position="427"/>
    </location>
</feature>
<keyword evidence="5" id="KW-0560">Oxidoreductase</keyword>
<comment type="similarity">
    <text evidence="2 5">Belongs to the acyl-CoA dehydrogenase family.</text>
</comment>
<gene>
    <name evidence="9" type="ORF">MMH89_01620</name>
</gene>
<keyword evidence="10" id="KW-1185">Reference proteome</keyword>
<protein>
    <submittedName>
        <fullName evidence="9">Acyl-CoA dehydrogenase family protein</fullName>
    </submittedName>
</protein>
<dbReference type="Pfam" id="PF02771">
    <property type="entry name" value="Acyl-CoA_dh_N"/>
    <property type="match status" value="1"/>
</dbReference>
<dbReference type="InterPro" id="IPR009075">
    <property type="entry name" value="AcylCo_DH/oxidase_C"/>
</dbReference>
<dbReference type="Pfam" id="PF00441">
    <property type="entry name" value="Acyl-CoA_dh_1"/>
    <property type="match status" value="1"/>
</dbReference>
<dbReference type="InterPro" id="IPR006091">
    <property type="entry name" value="Acyl-CoA_Oxase/DH_mid-dom"/>
</dbReference>
<dbReference type="Gene3D" id="2.40.110.10">
    <property type="entry name" value="Butyryl-CoA Dehydrogenase, subunit A, domain 2"/>
    <property type="match status" value="1"/>
</dbReference>
<evidence type="ECO:0000313" key="9">
    <source>
        <dbReference type="EMBL" id="UTC24850.1"/>
    </source>
</evidence>
<dbReference type="InterPro" id="IPR046373">
    <property type="entry name" value="Acyl-CoA_Oxase/DH_mid-dom_sf"/>
</dbReference>
<evidence type="ECO:0000259" key="8">
    <source>
        <dbReference type="Pfam" id="PF02771"/>
    </source>
</evidence>
<feature type="domain" description="Acyl-CoA oxidase/dehydrogenase middle" evidence="7">
    <location>
        <begin position="156"/>
        <end position="259"/>
    </location>
</feature>
<dbReference type="Pfam" id="PF02770">
    <property type="entry name" value="Acyl-CoA_dh_M"/>
    <property type="match status" value="1"/>
</dbReference>
<comment type="cofactor">
    <cofactor evidence="1 5">
        <name>FAD</name>
        <dbReference type="ChEBI" id="CHEBI:57692"/>
    </cofactor>
</comment>
<evidence type="ECO:0000256" key="1">
    <source>
        <dbReference type="ARBA" id="ARBA00001974"/>
    </source>
</evidence>